<proteinExistence type="predicted"/>
<organism evidence="1 2">
    <name type="scientific">Ravibacter arvi</name>
    <dbReference type="NCBI Taxonomy" id="2051041"/>
    <lineage>
        <taxon>Bacteria</taxon>
        <taxon>Pseudomonadati</taxon>
        <taxon>Bacteroidota</taxon>
        <taxon>Cytophagia</taxon>
        <taxon>Cytophagales</taxon>
        <taxon>Spirosomataceae</taxon>
        <taxon>Ravibacter</taxon>
    </lineage>
</organism>
<evidence type="ECO:0000313" key="1">
    <source>
        <dbReference type="EMBL" id="GAA4432772.1"/>
    </source>
</evidence>
<reference evidence="2" key="1">
    <citation type="journal article" date="2019" name="Int. J. Syst. Evol. Microbiol.">
        <title>The Global Catalogue of Microorganisms (GCM) 10K type strain sequencing project: providing services to taxonomists for standard genome sequencing and annotation.</title>
        <authorList>
            <consortium name="The Broad Institute Genomics Platform"/>
            <consortium name="The Broad Institute Genome Sequencing Center for Infectious Disease"/>
            <person name="Wu L."/>
            <person name="Ma J."/>
        </authorList>
    </citation>
    <scope>NUCLEOTIDE SEQUENCE [LARGE SCALE GENOMIC DNA]</scope>
    <source>
        <strain evidence="2">JCM 31920</strain>
    </source>
</reference>
<sequence>MSHRLNLITQMKRNKTIYKIGMALMLSTALSCTDQLIEMNQNPNGSDPSAANPNMVLSTVLTEAGRAFVGLGYQDVAGVMQYTQKDGWIGGHNSYEWNGSNDWSGYYGILRNNKFVYDKAVALEQPLQQGVSLVMKSLLFGLITDLWGDAPYSKALQGEKGGPEFVFPAFDPQQQIYEGILADLEQANTLLSAGSFNSTLGTYDVYFQGNVLKWRKFANSLALRYYMRLAEKLPAVAKAGVEKIVADPTKYPIILDAADDVTLGFPGNSNADSWPSNATYDTDSTNYRRIKMCQTFVDALLERNDPRIGAWANKVKIFLQVKATLPAGTDRIADTVVNGVARKVRYMSPDKLVPSGTPVSSINQHPDYVGLPIKLSIPYTYNQFGAGVQSARNPHVSWVNSEFANAKSGIKARILTAAEVNFILAEASSVYKWNAGAAETHYYKGIEASFKAWKVSNYAEYIKQPLVVFDGTQKQIITQKWISSWSMATEAWMDWRRTGYPVLEGAGRADVLPVRFYYPLAERDQNADNIGQANATLEKTQFSALGDDGAANSIWSKPWVIQGTKKPW</sequence>
<keyword evidence="2" id="KW-1185">Reference proteome</keyword>
<evidence type="ECO:0000313" key="2">
    <source>
        <dbReference type="Proteomes" id="UP001501508"/>
    </source>
</evidence>
<dbReference type="InterPro" id="IPR041662">
    <property type="entry name" value="SusD-like_2"/>
</dbReference>
<dbReference type="SUPFAM" id="SSF48452">
    <property type="entry name" value="TPR-like"/>
    <property type="match status" value="1"/>
</dbReference>
<dbReference type="Proteomes" id="UP001501508">
    <property type="component" value="Unassembled WGS sequence"/>
</dbReference>
<dbReference type="Gene3D" id="1.25.40.390">
    <property type="match status" value="2"/>
</dbReference>
<comment type="caution">
    <text evidence="1">The sequence shown here is derived from an EMBL/GenBank/DDBJ whole genome shotgun (WGS) entry which is preliminary data.</text>
</comment>
<dbReference type="InterPro" id="IPR011990">
    <property type="entry name" value="TPR-like_helical_dom_sf"/>
</dbReference>
<dbReference type="PROSITE" id="PS51257">
    <property type="entry name" value="PROKAR_LIPOPROTEIN"/>
    <property type="match status" value="1"/>
</dbReference>
<gene>
    <name evidence="1" type="ORF">GCM10023091_05400</name>
</gene>
<dbReference type="EMBL" id="BAABEY010000002">
    <property type="protein sequence ID" value="GAA4432772.1"/>
    <property type="molecule type" value="Genomic_DNA"/>
</dbReference>
<name>A0ABP8LPF8_9BACT</name>
<accession>A0ABP8LPF8</accession>
<protein>
    <submittedName>
        <fullName evidence="1">SusD/RagB family nutrient-binding outer membrane lipoprotein</fullName>
    </submittedName>
</protein>
<dbReference type="Pfam" id="PF12771">
    <property type="entry name" value="SusD-like_2"/>
    <property type="match status" value="2"/>
</dbReference>
<keyword evidence="1" id="KW-0449">Lipoprotein</keyword>